<name>A0A6A7BAP5_9PLEO</name>
<accession>A0A6A7BAP5</accession>
<dbReference type="Pfam" id="PF11951">
    <property type="entry name" value="Fungal_trans_2"/>
    <property type="match status" value="1"/>
</dbReference>
<dbReference type="CDD" id="cd12148">
    <property type="entry name" value="fungal_TF_MHR"/>
    <property type="match status" value="1"/>
</dbReference>
<evidence type="ECO:0000256" key="6">
    <source>
        <dbReference type="ARBA" id="ARBA00023242"/>
    </source>
</evidence>
<keyword evidence="3" id="KW-0805">Transcription regulation</keyword>
<evidence type="ECO:0000256" key="1">
    <source>
        <dbReference type="ARBA" id="ARBA00022723"/>
    </source>
</evidence>
<dbReference type="PANTHER" id="PTHR36206:SF4">
    <property type="entry name" value="HYPOTHETICAL CONSERVED PROTEIN (EUROFUNG)-RELATED"/>
    <property type="match status" value="1"/>
</dbReference>
<keyword evidence="6" id="KW-0539">Nucleus</keyword>
<evidence type="ECO:0000256" key="3">
    <source>
        <dbReference type="ARBA" id="ARBA00023015"/>
    </source>
</evidence>
<dbReference type="InterPro" id="IPR021858">
    <property type="entry name" value="Fun_TF"/>
</dbReference>
<dbReference type="GO" id="GO:0003677">
    <property type="term" value="F:DNA binding"/>
    <property type="evidence" value="ECO:0007669"/>
    <property type="project" value="UniProtKB-KW"/>
</dbReference>
<protein>
    <submittedName>
        <fullName evidence="8">Uncharacterized protein</fullName>
    </submittedName>
</protein>
<evidence type="ECO:0000313" key="8">
    <source>
        <dbReference type="EMBL" id="KAF2852433.1"/>
    </source>
</evidence>
<keyword evidence="9" id="KW-1185">Reference proteome</keyword>
<reference evidence="8" key="1">
    <citation type="submission" date="2020-01" db="EMBL/GenBank/DDBJ databases">
        <authorList>
            <consortium name="DOE Joint Genome Institute"/>
            <person name="Haridas S."/>
            <person name="Albert R."/>
            <person name="Binder M."/>
            <person name="Bloem J."/>
            <person name="Labutti K."/>
            <person name="Salamov A."/>
            <person name="Andreopoulos B."/>
            <person name="Baker S.E."/>
            <person name="Barry K."/>
            <person name="Bills G."/>
            <person name="Bluhm B.H."/>
            <person name="Cannon C."/>
            <person name="Castanera R."/>
            <person name="Culley D.E."/>
            <person name="Daum C."/>
            <person name="Ezra D."/>
            <person name="Gonzalez J.B."/>
            <person name="Henrissat B."/>
            <person name="Kuo A."/>
            <person name="Liang C."/>
            <person name="Lipzen A."/>
            <person name="Lutzoni F."/>
            <person name="Magnuson J."/>
            <person name="Mondo S."/>
            <person name="Nolan M."/>
            <person name="Ohm R."/>
            <person name="Pangilinan J."/>
            <person name="Park H.-J."/>
            <person name="Ramirez L."/>
            <person name="Alfaro M."/>
            <person name="Sun H."/>
            <person name="Tritt A."/>
            <person name="Yoshinaga Y."/>
            <person name="Zwiers L.-H."/>
            <person name="Turgeon B.G."/>
            <person name="Goodwin S.B."/>
            <person name="Spatafora J.W."/>
            <person name="Crous P.W."/>
            <person name="Grigoriev I.V."/>
        </authorList>
    </citation>
    <scope>NUCLEOTIDE SEQUENCE</scope>
    <source>
        <strain evidence="8">IPT5</strain>
    </source>
</reference>
<dbReference type="AlphaFoldDB" id="A0A6A7BAP5"/>
<dbReference type="PANTHER" id="PTHR36206">
    <property type="entry name" value="ASPERCRYPTIN BIOSYNTHESIS CLUSTER-SPECIFIC TRANSCRIPTION REGULATOR ATNN-RELATED"/>
    <property type="match status" value="1"/>
</dbReference>
<dbReference type="OrthoDB" id="3172332at2759"/>
<dbReference type="EMBL" id="MU006299">
    <property type="protein sequence ID" value="KAF2852433.1"/>
    <property type="molecule type" value="Genomic_DNA"/>
</dbReference>
<keyword evidence="2" id="KW-0862">Zinc</keyword>
<evidence type="ECO:0000256" key="2">
    <source>
        <dbReference type="ARBA" id="ARBA00022833"/>
    </source>
</evidence>
<dbReference type="InterPro" id="IPR052360">
    <property type="entry name" value="Transcr_Regulatory_Proteins"/>
</dbReference>
<feature type="compositionally biased region" description="Low complexity" evidence="7">
    <location>
        <begin position="330"/>
        <end position="348"/>
    </location>
</feature>
<proteinExistence type="predicted"/>
<evidence type="ECO:0000256" key="5">
    <source>
        <dbReference type="ARBA" id="ARBA00023163"/>
    </source>
</evidence>
<keyword evidence="1" id="KW-0479">Metal-binding</keyword>
<evidence type="ECO:0000313" key="9">
    <source>
        <dbReference type="Proteomes" id="UP000799423"/>
    </source>
</evidence>
<evidence type="ECO:0000256" key="7">
    <source>
        <dbReference type="SAM" id="MobiDB-lite"/>
    </source>
</evidence>
<keyword evidence="5" id="KW-0804">Transcription</keyword>
<gene>
    <name evidence="8" type="ORF">T440DRAFT_516831</name>
</gene>
<dbReference type="Proteomes" id="UP000799423">
    <property type="component" value="Unassembled WGS sequence"/>
</dbReference>
<dbReference type="GO" id="GO:0046872">
    <property type="term" value="F:metal ion binding"/>
    <property type="evidence" value="ECO:0007669"/>
    <property type="project" value="UniProtKB-KW"/>
</dbReference>
<feature type="region of interest" description="Disordered" evidence="7">
    <location>
        <begin position="328"/>
        <end position="350"/>
    </location>
</feature>
<keyword evidence="4" id="KW-0238">DNA-binding</keyword>
<sequence>MRASIARNPSQSLSHDPKENRSFHYFQAHTLPRWTEFFASEPWCQKVLQLSHTEPAILHGVLALSSLHERFENTASVFCDLTHDFAFVQYMSAVRRSNELLKASHNGKVDLEKVLMACIIFTCYENLAGNYASANMHIRNGLNIMAQHKDSENNKPMHDSIGHVLYRFDLQAMTFSDNSSPYKYELGNAPDCPKVPATYTSNTGARNDIVRLFRCMLWVSGVADNDPQAPAYAVWTDMYSNIMQALDQWESSFAKYLQSLTPSEQADKKLSAGNTLLKMYVLVTRIIAGTGGGMATELAWDAFVDSFGSIVDLAQTLPVLQPQIAPLTRSCSPHSPSSGPGTSAPVSGNNSPCISPGIATVTHHSDHPAVRTTPAPSDVASMAKRAPISFSPSFELSPIVPLFLTITRCRDPLIRRRALALLLTYRRREGVWDSLGAASVAAECLKREEDMRDASIGPNNWLPLSPTCMTCSDVPEWRRVKDLFIGVQMAEGNITLTYAMTNGVRWTEIRSIQETPTFIVSRNHNARSESYSVNYRC</sequence>
<organism evidence="8 9">
    <name type="scientific">Plenodomus tracheiphilus IPT5</name>
    <dbReference type="NCBI Taxonomy" id="1408161"/>
    <lineage>
        <taxon>Eukaryota</taxon>
        <taxon>Fungi</taxon>
        <taxon>Dikarya</taxon>
        <taxon>Ascomycota</taxon>
        <taxon>Pezizomycotina</taxon>
        <taxon>Dothideomycetes</taxon>
        <taxon>Pleosporomycetidae</taxon>
        <taxon>Pleosporales</taxon>
        <taxon>Pleosporineae</taxon>
        <taxon>Leptosphaeriaceae</taxon>
        <taxon>Plenodomus</taxon>
    </lineage>
</organism>
<evidence type="ECO:0000256" key="4">
    <source>
        <dbReference type="ARBA" id="ARBA00023125"/>
    </source>
</evidence>